<dbReference type="SUPFAM" id="SSF53187">
    <property type="entry name" value="Zn-dependent exopeptidases"/>
    <property type="match status" value="1"/>
</dbReference>
<comment type="caution">
    <text evidence="16">The sequence shown here is derived from an EMBL/GenBank/DDBJ whole genome shotgun (WGS) entry which is preliminary data.</text>
</comment>
<evidence type="ECO:0000259" key="15">
    <source>
        <dbReference type="Pfam" id="PF04389"/>
    </source>
</evidence>
<evidence type="ECO:0000256" key="9">
    <source>
        <dbReference type="ARBA" id="ARBA00022833"/>
    </source>
</evidence>
<keyword evidence="5" id="KW-0926">Vacuole</keyword>
<keyword evidence="11" id="KW-0482">Metalloprotease</keyword>
<comment type="function">
    <text evidence="2">May be involved in vacuolar sorting and osmoregulation.</text>
</comment>
<evidence type="ECO:0000256" key="4">
    <source>
        <dbReference type="ARBA" id="ARBA00010918"/>
    </source>
</evidence>
<evidence type="ECO:0000256" key="13">
    <source>
        <dbReference type="RuleBase" id="RU361240"/>
    </source>
</evidence>
<feature type="transmembrane region" description="Helical" evidence="14">
    <location>
        <begin position="571"/>
        <end position="594"/>
    </location>
</feature>
<dbReference type="PANTHER" id="PTHR12147">
    <property type="entry name" value="METALLOPEPTIDASE M28 FAMILY MEMBER"/>
    <property type="match status" value="1"/>
</dbReference>
<feature type="transmembrane region" description="Helical" evidence="14">
    <location>
        <begin position="416"/>
        <end position="437"/>
    </location>
</feature>
<evidence type="ECO:0000256" key="7">
    <source>
        <dbReference type="ARBA" id="ARBA00022692"/>
    </source>
</evidence>
<name>A0AAD5XLY5_9FUNG</name>
<evidence type="ECO:0000256" key="12">
    <source>
        <dbReference type="ARBA" id="ARBA00023180"/>
    </source>
</evidence>
<sequence>MALLASICSCVRGRPASSVRSSSPLGAFSAAAAVIYFALLAAFGAFALHHYTLPPAPSSPSHAVNASFSAVRAVEDLLSVIAAEPHMANSDRNDFVRRFIAEELGSLKTYGEDRGHSVDLLLHDPVNMFVRPVYWQSNNVALRINANANNNSLASALLVSAHYDSAPLAPGATDNGIAVAAMLEVIRNLLSLPASSSRLQSSVIFLFNNGEEISLYGARTFLRHPWCTDVKAFINIDSGGAAGEGARSAVWRSNSLDMMRGYAQSAPYPHASVAVQDLAALVPSETDATVYGTWGGLPGIDLAFYNTRGLYHSQFDDVAHVSPRSVQQMGDNLLQNVRYFCAQDVAELRVQQSTTGYAKTDFVYAEVRGLGMFAVSAQAYRFAILALLIFILSTACATAVACGAIASMWPFVNACIVVSLSLMLPPGVVFLLSWLKTWANYGSTYGHPVLNFAWIAPTVILVVLLVLHLVAPRIQIGRGVTETLYTPIVDVESLEHDGMNALDSEDEAAEVVDAHGEENGEETSLEPSRWIEDTREGQIFGSTWTSYAVLALYTCGLCLALLLSHAGKQSGFIILELAFWSVLAIAVNAAFALAPRFAPTDSSCAAALVCFSERWSWFLTLCLGATVPLFRQTDMMYFAVTGFLPATIGEGLAEGALDVMLAAQVTLALTPTLSTLRRVPSRALKLSIALVGAAAVAVYILASYRFPFSSHSPVHVMYNEVWDVTSAQSANSSSFTLRADAVFSAAKLGELAHSRGVRGLDCSSVPDICVYRDAPTPVIHAAKNPSQVLDWSNVMQIAFDVHAATKSGSRIVVRGNFTGLPGSRACTFSAIGADDVCDADAQIELSLRPRAVDGSGWINKDGSPHDIQHPLADDAARSSCPVVQALTLYSRAATDVANRTVSADFSVTYRAGISPPTLQLLCRIDETGISRARSLVDGVLIGGWLGWYGWWGGQDWGVLHGGLAVLKKIQALK</sequence>
<evidence type="ECO:0000256" key="2">
    <source>
        <dbReference type="ARBA" id="ARBA00003273"/>
    </source>
</evidence>
<dbReference type="AlphaFoldDB" id="A0AAD5XLY5"/>
<keyword evidence="14" id="KW-0472">Membrane</keyword>
<keyword evidence="12" id="KW-0325">Glycoprotein</keyword>
<feature type="transmembrane region" description="Helical" evidence="14">
    <location>
        <begin position="382"/>
        <end position="410"/>
    </location>
</feature>
<dbReference type="GO" id="GO:0046872">
    <property type="term" value="F:metal ion binding"/>
    <property type="evidence" value="ECO:0007669"/>
    <property type="project" value="UniProtKB-KW"/>
</dbReference>
<feature type="transmembrane region" description="Helical" evidence="14">
    <location>
        <begin position="25"/>
        <end position="48"/>
    </location>
</feature>
<dbReference type="EC" id="3.4.-.-" evidence="13"/>
<evidence type="ECO:0000313" key="17">
    <source>
        <dbReference type="Proteomes" id="UP001212152"/>
    </source>
</evidence>
<evidence type="ECO:0000256" key="14">
    <source>
        <dbReference type="SAM" id="Phobius"/>
    </source>
</evidence>
<evidence type="ECO:0000256" key="11">
    <source>
        <dbReference type="ARBA" id="ARBA00023049"/>
    </source>
</evidence>
<dbReference type="GO" id="GO:0008235">
    <property type="term" value="F:metalloexopeptidase activity"/>
    <property type="evidence" value="ECO:0007669"/>
    <property type="project" value="InterPro"/>
</dbReference>
<comment type="similarity">
    <text evidence="4 13">Belongs to the peptidase M28 family.</text>
</comment>
<evidence type="ECO:0000256" key="1">
    <source>
        <dbReference type="ARBA" id="ARBA00001947"/>
    </source>
</evidence>
<evidence type="ECO:0000256" key="10">
    <source>
        <dbReference type="ARBA" id="ARBA00022989"/>
    </source>
</evidence>
<accession>A0AAD5XLY5</accession>
<keyword evidence="13" id="KW-0479">Metal-binding</keyword>
<reference evidence="16" key="1">
    <citation type="submission" date="2020-05" db="EMBL/GenBank/DDBJ databases">
        <title>Phylogenomic resolution of chytrid fungi.</title>
        <authorList>
            <person name="Stajich J.E."/>
            <person name="Amses K."/>
            <person name="Simmons R."/>
            <person name="Seto K."/>
            <person name="Myers J."/>
            <person name="Bonds A."/>
            <person name="Quandt C.A."/>
            <person name="Barry K."/>
            <person name="Liu P."/>
            <person name="Grigoriev I."/>
            <person name="Longcore J.E."/>
            <person name="James T.Y."/>
        </authorList>
    </citation>
    <scope>NUCLEOTIDE SEQUENCE</scope>
    <source>
        <strain evidence="16">JEL0379</strain>
    </source>
</reference>
<evidence type="ECO:0000313" key="16">
    <source>
        <dbReference type="EMBL" id="KAJ3170474.1"/>
    </source>
</evidence>
<feature type="transmembrane region" description="Helical" evidence="14">
    <location>
        <begin position="544"/>
        <end position="564"/>
    </location>
</feature>
<protein>
    <recommendedName>
        <fullName evidence="13">Peptide hydrolase</fullName>
        <ecNumber evidence="13">3.4.-.-</ecNumber>
    </recommendedName>
</protein>
<keyword evidence="8 13" id="KW-0378">Hydrolase</keyword>
<dbReference type="EMBL" id="JADGJQ010000095">
    <property type="protein sequence ID" value="KAJ3170474.1"/>
    <property type="molecule type" value="Genomic_DNA"/>
</dbReference>
<evidence type="ECO:0000256" key="8">
    <source>
        <dbReference type="ARBA" id="ARBA00022801"/>
    </source>
</evidence>
<gene>
    <name evidence="16" type="ORF">HDU87_008768</name>
</gene>
<dbReference type="InterPro" id="IPR045175">
    <property type="entry name" value="M28_fam"/>
</dbReference>
<evidence type="ECO:0000256" key="5">
    <source>
        <dbReference type="ARBA" id="ARBA00022554"/>
    </source>
</evidence>
<proteinExistence type="inferred from homology"/>
<keyword evidence="6 13" id="KW-0645">Protease</keyword>
<evidence type="ECO:0000256" key="6">
    <source>
        <dbReference type="ARBA" id="ARBA00022670"/>
    </source>
</evidence>
<dbReference type="Pfam" id="PF04389">
    <property type="entry name" value="Peptidase_M28"/>
    <property type="match status" value="1"/>
</dbReference>
<keyword evidence="10 14" id="KW-1133">Transmembrane helix</keyword>
<comment type="subcellular location">
    <subcellularLocation>
        <location evidence="3">Vacuole membrane</location>
        <topology evidence="3">Multi-pass membrane protein</topology>
    </subcellularLocation>
</comment>
<dbReference type="GO" id="GO:0006508">
    <property type="term" value="P:proteolysis"/>
    <property type="evidence" value="ECO:0007669"/>
    <property type="project" value="UniProtKB-KW"/>
</dbReference>
<dbReference type="GO" id="GO:0005774">
    <property type="term" value="C:vacuolar membrane"/>
    <property type="evidence" value="ECO:0007669"/>
    <property type="project" value="UniProtKB-SubCell"/>
</dbReference>
<feature type="transmembrane region" description="Helical" evidence="14">
    <location>
        <begin position="683"/>
        <end position="702"/>
    </location>
</feature>
<dbReference type="Gene3D" id="3.40.630.10">
    <property type="entry name" value="Zn peptidases"/>
    <property type="match status" value="1"/>
</dbReference>
<dbReference type="PANTHER" id="PTHR12147:SF58">
    <property type="entry name" value="VACUOLAR MEMBRANE PROTEASE"/>
    <property type="match status" value="1"/>
</dbReference>
<keyword evidence="17" id="KW-1185">Reference proteome</keyword>
<dbReference type="InterPro" id="IPR007484">
    <property type="entry name" value="Peptidase_M28"/>
</dbReference>
<feature type="transmembrane region" description="Helical" evidence="14">
    <location>
        <begin position="449"/>
        <end position="471"/>
    </location>
</feature>
<feature type="domain" description="Peptidase M28" evidence="15">
    <location>
        <begin position="139"/>
        <end position="335"/>
    </location>
</feature>
<keyword evidence="9 13" id="KW-0862">Zinc</keyword>
<dbReference type="Proteomes" id="UP001212152">
    <property type="component" value="Unassembled WGS sequence"/>
</dbReference>
<organism evidence="16 17">
    <name type="scientific">Geranomyces variabilis</name>
    <dbReference type="NCBI Taxonomy" id="109894"/>
    <lineage>
        <taxon>Eukaryota</taxon>
        <taxon>Fungi</taxon>
        <taxon>Fungi incertae sedis</taxon>
        <taxon>Chytridiomycota</taxon>
        <taxon>Chytridiomycota incertae sedis</taxon>
        <taxon>Chytridiomycetes</taxon>
        <taxon>Spizellomycetales</taxon>
        <taxon>Powellomycetaceae</taxon>
        <taxon>Geranomyces</taxon>
    </lineage>
</organism>
<keyword evidence="7 14" id="KW-0812">Transmembrane</keyword>
<evidence type="ECO:0000256" key="3">
    <source>
        <dbReference type="ARBA" id="ARBA00004128"/>
    </source>
</evidence>
<comment type="cofactor">
    <cofactor evidence="1">
        <name>Zn(2+)</name>
        <dbReference type="ChEBI" id="CHEBI:29105"/>
    </cofactor>
</comment>